<protein>
    <recommendedName>
        <fullName evidence="11">Zinc metalloprotease</fullName>
    </recommendedName>
</protein>
<evidence type="ECO:0008006" key="11">
    <source>
        <dbReference type="Google" id="ProtNLM"/>
    </source>
</evidence>
<dbReference type="GO" id="GO:0008237">
    <property type="term" value="F:metallopeptidase activity"/>
    <property type="evidence" value="ECO:0007669"/>
    <property type="project" value="UniProtKB-KW"/>
</dbReference>
<evidence type="ECO:0000256" key="6">
    <source>
        <dbReference type="ARBA" id="ARBA00023049"/>
    </source>
</evidence>
<evidence type="ECO:0000256" key="4">
    <source>
        <dbReference type="ARBA" id="ARBA00022801"/>
    </source>
</evidence>
<dbReference type="PANTHER" id="PTHR39188">
    <property type="entry name" value="MEMBRANE-ASSOCIATED ZINC METALLOPROTEASE M50B"/>
    <property type="match status" value="1"/>
</dbReference>
<sequence>MKNIMRPKSKRNVSGFQIDSSWVFLSLFLFWSGAFELAPTQYPGQGVFFDGLIGIVVIVIYFFSVLLHEGGHKLTASLFGQFYDGHQLTIWGGVPREAESYLPVTSSEMVHRMGGPLANLLAGIVFHFGYSHLSNHPEGVFGGFAPFLFFGMQANFFLALVNLIPFIPMDMGALILRERIRKRPDATLAWPFQAGLFLSWAIILFGLILASRGLLLSGFGLLFWGVHLARATLLWKGRMGLVHYLLQTDLREYVDQTNSPLLSNQSIDQAFRKGFFPSGEKTLPVCEEDGTYLGFIEWREFKKVPVILWEDRTVGSLDLDFYPGRRLDLGPEGWKQVYDAIRKDIRPLYVIDDRKFLGVFHPEKLLERFRMTMEMEVPLEKQPEVKKREDPEDPLPIPHEPL</sequence>
<feature type="region of interest" description="Disordered" evidence="7">
    <location>
        <begin position="380"/>
        <end position="402"/>
    </location>
</feature>
<reference evidence="10" key="1">
    <citation type="submission" date="2014-02" db="EMBL/GenBank/DDBJ databases">
        <title>Complete genome sequence and comparative genomic analysis of the nitrogen-fixing bacterium Leptospirillum ferriphilum YSK.</title>
        <authorList>
            <person name="Guo X."/>
            <person name="Yin H."/>
            <person name="Liang Y."/>
            <person name="Hu Q."/>
            <person name="Ma L."/>
            <person name="Xiao Y."/>
            <person name="Zhang X."/>
            <person name="Qiu G."/>
            <person name="Liu X."/>
        </authorList>
    </citation>
    <scope>NUCLEOTIDE SEQUENCE [LARGE SCALE GENOMIC DNA]</scope>
    <source>
        <strain evidence="10">YSK</strain>
    </source>
</reference>
<dbReference type="HOGENOM" id="CLU_037123_1_2_0"/>
<keyword evidence="8" id="KW-0472">Membrane</keyword>
<evidence type="ECO:0000256" key="5">
    <source>
        <dbReference type="ARBA" id="ARBA00022833"/>
    </source>
</evidence>
<keyword evidence="8" id="KW-1133">Transmembrane helix</keyword>
<keyword evidence="5" id="KW-0862">Zinc</keyword>
<feature type="transmembrane region" description="Helical" evidence="8">
    <location>
        <begin position="145"/>
        <end position="167"/>
    </location>
</feature>
<dbReference type="EMBL" id="CP007243">
    <property type="protein sequence ID" value="AIA32017.1"/>
    <property type="molecule type" value="Genomic_DNA"/>
</dbReference>
<gene>
    <name evidence="9" type="ORF">Y981_12155</name>
</gene>
<evidence type="ECO:0000313" key="9">
    <source>
        <dbReference type="EMBL" id="AIA32017.1"/>
    </source>
</evidence>
<organism evidence="9 10">
    <name type="scientific">Leptospirillum ferriphilum YSK</name>
    <dbReference type="NCBI Taxonomy" id="1441628"/>
    <lineage>
        <taxon>Bacteria</taxon>
        <taxon>Pseudomonadati</taxon>
        <taxon>Nitrospirota</taxon>
        <taxon>Nitrospiria</taxon>
        <taxon>Nitrospirales</taxon>
        <taxon>Nitrospiraceae</taxon>
        <taxon>Leptospirillum</taxon>
    </lineage>
</organism>
<evidence type="ECO:0000256" key="7">
    <source>
        <dbReference type="SAM" id="MobiDB-lite"/>
    </source>
</evidence>
<dbReference type="KEGG" id="lfp:Y981_12155"/>
<dbReference type="PANTHER" id="PTHR39188:SF3">
    <property type="entry name" value="STAGE IV SPORULATION PROTEIN FB"/>
    <property type="match status" value="1"/>
</dbReference>
<evidence type="ECO:0000256" key="8">
    <source>
        <dbReference type="SAM" id="Phobius"/>
    </source>
</evidence>
<feature type="transmembrane region" description="Helical" evidence="8">
    <location>
        <begin position="47"/>
        <end position="67"/>
    </location>
</feature>
<keyword evidence="6" id="KW-0482">Metalloprotease</keyword>
<accession>A0A059Y3A7</accession>
<evidence type="ECO:0000256" key="2">
    <source>
        <dbReference type="ARBA" id="ARBA00007931"/>
    </source>
</evidence>
<feature type="compositionally biased region" description="Basic and acidic residues" evidence="7">
    <location>
        <begin position="380"/>
        <end position="390"/>
    </location>
</feature>
<comment type="cofactor">
    <cofactor evidence="1">
        <name>Zn(2+)</name>
        <dbReference type="ChEBI" id="CHEBI:29105"/>
    </cofactor>
</comment>
<dbReference type="Proteomes" id="UP000027059">
    <property type="component" value="Chromosome"/>
</dbReference>
<reference evidence="9 10" key="2">
    <citation type="journal article" date="2015" name="Biomed. Res. Int.">
        <title>Effects of Arsenite Resistance on the Growth and Functional Gene Expression of Leptospirillum ferriphilum and Acidithiobacillus thiooxidans in Pure Culture and Coculture.</title>
        <authorList>
            <person name="Jiang H."/>
            <person name="Liang Y."/>
            <person name="Yin H."/>
            <person name="Xiao Y."/>
            <person name="Guo X."/>
            <person name="Xu Y."/>
            <person name="Hu Q."/>
            <person name="Liu H."/>
            <person name="Liu X."/>
        </authorList>
    </citation>
    <scope>NUCLEOTIDE SEQUENCE [LARGE SCALE GENOMIC DNA]</scope>
    <source>
        <strain evidence="9 10">YSK</strain>
    </source>
</reference>
<keyword evidence="8" id="KW-0812">Transmembrane</keyword>
<feature type="transmembrane region" description="Helical" evidence="8">
    <location>
        <begin position="188"/>
        <end position="208"/>
    </location>
</feature>
<evidence type="ECO:0000256" key="3">
    <source>
        <dbReference type="ARBA" id="ARBA00022670"/>
    </source>
</evidence>
<feature type="transmembrane region" description="Helical" evidence="8">
    <location>
        <begin position="117"/>
        <end position="133"/>
    </location>
</feature>
<name>A0A059Y3A7_9BACT</name>
<evidence type="ECO:0000313" key="10">
    <source>
        <dbReference type="Proteomes" id="UP000027059"/>
    </source>
</evidence>
<dbReference type="AlphaFoldDB" id="A0A059Y3A7"/>
<proteinExistence type="inferred from homology"/>
<comment type="similarity">
    <text evidence="2">Belongs to the peptidase M50B family.</text>
</comment>
<evidence type="ECO:0000256" key="1">
    <source>
        <dbReference type="ARBA" id="ARBA00001947"/>
    </source>
</evidence>
<keyword evidence="10" id="KW-1185">Reference proteome</keyword>
<keyword evidence="4" id="KW-0378">Hydrolase</keyword>
<dbReference type="GO" id="GO:0006508">
    <property type="term" value="P:proteolysis"/>
    <property type="evidence" value="ECO:0007669"/>
    <property type="project" value="UniProtKB-KW"/>
</dbReference>
<keyword evidence="3" id="KW-0645">Protease</keyword>